<name>A0AAX3E3E0_RHOPL</name>
<evidence type="ECO:0000313" key="3">
    <source>
        <dbReference type="Proteomes" id="UP001163166"/>
    </source>
</evidence>
<organism evidence="2 3">
    <name type="scientific">Rhodopseudomonas palustris</name>
    <dbReference type="NCBI Taxonomy" id="1076"/>
    <lineage>
        <taxon>Bacteria</taxon>
        <taxon>Pseudomonadati</taxon>
        <taxon>Pseudomonadota</taxon>
        <taxon>Alphaproteobacteria</taxon>
        <taxon>Hyphomicrobiales</taxon>
        <taxon>Nitrobacteraceae</taxon>
        <taxon>Rhodopseudomonas</taxon>
    </lineage>
</organism>
<feature type="signal peptide" evidence="1">
    <location>
        <begin position="1"/>
        <end position="37"/>
    </location>
</feature>
<evidence type="ECO:0000313" key="2">
    <source>
        <dbReference type="EMBL" id="UYO41606.1"/>
    </source>
</evidence>
<dbReference type="EMBL" id="CP076676">
    <property type="protein sequence ID" value="UYO41606.1"/>
    <property type="molecule type" value="Genomic_DNA"/>
</dbReference>
<feature type="chain" id="PRO_5043376738" evidence="1">
    <location>
        <begin position="38"/>
        <end position="379"/>
    </location>
</feature>
<gene>
    <name evidence="2" type="ORF">KQX62_10050</name>
</gene>
<evidence type="ECO:0000256" key="1">
    <source>
        <dbReference type="SAM" id="SignalP"/>
    </source>
</evidence>
<proteinExistence type="predicted"/>
<accession>A0AAX3E3E0</accession>
<dbReference type="Proteomes" id="UP001163166">
    <property type="component" value="Chromosome"/>
</dbReference>
<reference evidence="2" key="1">
    <citation type="journal article" date="2022" name="Biol. Control">
        <title>In silico genomic analysis of Rhodopseudomonas palustris strains revealed potential biocontrol agents and crop yield enhancers.</title>
        <authorList>
            <person name="Surachat K."/>
            <person name="Kantachote D."/>
            <person name="Deachamag P."/>
            <person name="Wonglapsuwan M."/>
        </authorList>
    </citation>
    <scope>NUCLEOTIDE SEQUENCE</scope>
    <source>
        <strain evidence="2">TLS06</strain>
    </source>
</reference>
<protein>
    <submittedName>
        <fullName evidence="2">Uncharacterized protein</fullName>
    </submittedName>
</protein>
<dbReference type="RefSeq" id="WP_264076297.1">
    <property type="nucleotide sequence ID" value="NZ_CP076676.1"/>
</dbReference>
<keyword evidence="1" id="KW-0732">Signal</keyword>
<dbReference type="AlphaFoldDB" id="A0AAX3E3E0"/>
<sequence>MPMAIRSFARLRGGCSLAVLWLCSLAVLTGVTGTASAGDQPRERGAPRWTVSAEALVLGRAGTSNQSLVSLVPGDVPWWTPIGPNTTNVPGAEALNSNQLNQRLAAGPRIGVSYRDPSGYGVELSYFNVLGLKASKSVGPESPGQWLVMKAPGTFWQTQDYAYQAMVWQDDTRLHSLEANARLEITPRVTLLAGIRWLQLHDQLQGTLDPADLGQPMWKFRVPSRLSDAVPVPGSPVVINPPFWTSSTTNNLYGVQVGVRATLWEIERVSVDAVLKAGVFDNHATQAAQVSMQKQLYPTYAATDAAAFVGQGGIAAKYRLSDHVAVKLGYEALWLGRVALAPAQVQATSTTSSSVTAVGVDCRSSTLLQGVTVGMEYSF</sequence>